<reference evidence="7 8" key="1">
    <citation type="journal article" date="2015" name="Environ. Microbiol.">
        <title>Metagenome sequence of Elaphomyces granulatus from sporocarp tissue reveals Ascomycota ectomycorrhizal fingerprints of genome expansion and a Proteobacteria-rich microbiome.</title>
        <authorList>
            <person name="Quandt C.A."/>
            <person name="Kohler A."/>
            <person name="Hesse C.N."/>
            <person name="Sharpton T.J."/>
            <person name="Martin F."/>
            <person name="Spatafora J.W."/>
        </authorList>
    </citation>
    <scope>NUCLEOTIDE SEQUENCE [LARGE SCALE GENOMIC DNA]</scope>
    <source>
        <strain evidence="7 8">OSC145934</strain>
    </source>
</reference>
<evidence type="ECO:0000259" key="5">
    <source>
        <dbReference type="PROSITE" id="PS50090"/>
    </source>
</evidence>
<organism evidence="7 8">
    <name type="scientific">Elaphomyces granulatus</name>
    <dbReference type="NCBI Taxonomy" id="519963"/>
    <lineage>
        <taxon>Eukaryota</taxon>
        <taxon>Fungi</taxon>
        <taxon>Dikarya</taxon>
        <taxon>Ascomycota</taxon>
        <taxon>Pezizomycotina</taxon>
        <taxon>Eurotiomycetes</taxon>
        <taxon>Eurotiomycetidae</taxon>
        <taxon>Eurotiales</taxon>
        <taxon>Elaphomycetaceae</taxon>
        <taxon>Elaphomyces</taxon>
    </lineage>
</organism>
<dbReference type="SMART" id="SM00717">
    <property type="entry name" value="SANT"/>
    <property type="match status" value="2"/>
</dbReference>
<dbReference type="GO" id="GO:0003700">
    <property type="term" value="F:DNA-binding transcription factor activity"/>
    <property type="evidence" value="ECO:0007669"/>
    <property type="project" value="TreeGrafter"/>
</dbReference>
<evidence type="ECO:0000256" key="2">
    <source>
        <dbReference type="ARBA" id="ARBA00023125"/>
    </source>
</evidence>
<feature type="domain" description="Myb-like" evidence="5">
    <location>
        <begin position="293"/>
        <end position="365"/>
    </location>
</feature>
<dbReference type="AlphaFoldDB" id="A0A232LWZ7"/>
<dbReference type="GO" id="GO:0000976">
    <property type="term" value="F:transcription cis-regulatory region binding"/>
    <property type="evidence" value="ECO:0007669"/>
    <property type="project" value="TreeGrafter"/>
</dbReference>
<feature type="region of interest" description="Disordered" evidence="4">
    <location>
        <begin position="127"/>
        <end position="157"/>
    </location>
</feature>
<keyword evidence="3" id="KW-0539">Nucleus</keyword>
<feature type="region of interest" description="Disordered" evidence="4">
    <location>
        <begin position="1"/>
        <end position="76"/>
    </location>
</feature>
<keyword evidence="2" id="KW-0238">DNA-binding</keyword>
<dbReference type="PROSITE" id="PS51294">
    <property type="entry name" value="HTH_MYB"/>
    <property type="match status" value="1"/>
</dbReference>
<feature type="compositionally biased region" description="Polar residues" evidence="4">
    <location>
        <begin position="432"/>
        <end position="446"/>
    </location>
</feature>
<dbReference type="InterPro" id="IPR017930">
    <property type="entry name" value="Myb_dom"/>
</dbReference>
<dbReference type="CDD" id="cd00167">
    <property type="entry name" value="SANT"/>
    <property type="match status" value="2"/>
</dbReference>
<dbReference type="PROSITE" id="PS50090">
    <property type="entry name" value="MYB_LIKE"/>
    <property type="match status" value="2"/>
</dbReference>
<evidence type="ECO:0000313" key="8">
    <source>
        <dbReference type="Proteomes" id="UP000243515"/>
    </source>
</evidence>
<feature type="compositionally biased region" description="Basic and acidic residues" evidence="4">
    <location>
        <begin position="60"/>
        <end position="76"/>
    </location>
</feature>
<feature type="compositionally biased region" description="Polar residues" evidence="4">
    <location>
        <begin position="102"/>
        <end position="112"/>
    </location>
</feature>
<feature type="compositionally biased region" description="Polar residues" evidence="4">
    <location>
        <begin position="127"/>
        <end position="136"/>
    </location>
</feature>
<gene>
    <name evidence="7" type="ORF">Egran_03594</name>
</gene>
<evidence type="ECO:0000256" key="4">
    <source>
        <dbReference type="SAM" id="MobiDB-lite"/>
    </source>
</evidence>
<evidence type="ECO:0000313" key="7">
    <source>
        <dbReference type="EMBL" id="OXV08642.1"/>
    </source>
</evidence>
<keyword evidence="8" id="KW-1185">Reference proteome</keyword>
<comment type="subcellular location">
    <subcellularLocation>
        <location evidence="1">Nucleus</location>
    </subcellularLocation>
</comment>
<dbReference type="InterPro" id="IPR001005">
    <property type="entry name" value="SANT/Myb"/>
</dbReference>
<evidence type="ECO:0000256" key="1">
    <source>
        <dbReference type="ARBA" id="ARBA00004123"/>
    </source>
</evidence>
<feature type="compositionally biased region" description="Polar residues" evidence="4">
    <location>
        <begin position="542"/>
        <end position="555"/>
    </location>
</feature>
<sequence>MTLRDDSRFSLEVVIPMPKRNRSPLNSSDGRDGLHPRADRKRIAKSEHQAKTRHKKRKKDDRPATQRGDVEPEAQVDVHVHDLGDGESMALQRSIKPESHSRSINSAVAKPSSSRYIKITESTLGRCSQSAHSLSEQRAEPASPLGTHASQRKKPPLGLTGFFSPEEVHAFERYKVDFCNLNGLSSSMFDELVQHSAHDKSNFPCPPSITTKKQFWQNIYATAPNRDRRSVYRFMRRHFQPSAQEPHKWTPEQDEELVELHELYGPRWAKIAKELGRSQDDVVQRWKNQVKDRDTMRRGPWSEEEVRLLQEALTLARNAGITAGYEVGKDIYELDESFIGWGVVSDYIQNTRSRKQCADKWRKIKRSVLRRRAKGNPNATYEYDPSAQAVHFENGGSKSGDSSSLRRAKPLPKSASFVTFSDDELNSDDGDTNSPATSKTTKTRSISGEVEKGPPKAGSKGDDTVISMGEDVDVEGSTGDDGATNTGAYSNLSSVNVHSSSQPSSRIITKRALAHSTSDEATEAESERSNDQESSEDKQKSVFFNSSSRDASTNDVRAKRQAMMTQGRSPLKEGTEFSSMNKKKESKLERIIRHKALSSVSHASCTSAQSTSESSSDSSSSPDEE</sequence>
<feature type="region of interest" description="Disordered" evidence="4">
    <location>
        <begin position="91"/>
        <end position="112"/>
    </location>
</feature>
<dbReference type="InterPro" id="IPR009057">
    <property type="entry name" value="Homeodomain-like_sf"/>
</dbReference>
<dbReference type="Gene3D" id="1.10.10.60">
    <property type="entry name" value="Homeodomain-like"/>
    <property type="match status" value="2"/>
</dbReference>
<accession>A0A232LWZ7</accession>
<comment type="caution">
    <text evidence="7">The sequence shown here is derived from an EMBL/GenBank/DDBJ whole genome shotgun (WGS) entry which is preliminary data.</text>
</comment>
<name>A0A232LWZ7_9EURO</name>
<dbReference type="Proteomes" id="UP000243515">
    <property type="component" value="Unassembled WGS sequence"/>
</dbReference>
<dbReference type="PANTHER" id="PTHR46380">
    <property type="entry name" value="CYCLIN-D-BINDING MYB-LIKE TRANSCRIPTION FACTOR 1"/>
    <property type="match status" value="1"/>
</dbReference>
<feature type="compositionally biased region" description="Basic and acidic residues" evidence="4">
    <location>
        <begin position="449"/>
        <end position="463"/>
    </location>
</feature>
<feature type="domain" description="Myb-like" evidence="5">
    <location>
        <begin position="248"/>
        <end position="290"/>
    </location>
</feature>
<dbReference type="Pfam" id="PF13921">
    <property type="entry name" value="Myb_DNA-bind_6"/>
    <property type="match status" value="1"/>
</dbReference>
<feature type="compositionally biased region" description="Basic and acidic residues" evidence="4">
    <location>
        <begin position="525"/>
        <end position="540"/>
    </location>
</feature>
<evidence type="ECO:0000256" key="3">
    <source>
        <dbReference type="ARBA" id="ARBA00023242"/>
    </source>
</evidence>
<dbReference type="OrthoDB" id="39591at2759"/>
<feature type="compositionally biased region" description="Acidic residues" evidence="4">
    <location>
        <begin position="421"/>
        <end position="431"/>
    </location>
</feature>
<evidence type="ECO:0000259" key="6">
    <source>
        <dbReference type="PROSITE" id="PS51294"/>
    </source>
</evidence>
<feature type="domain" description="HTH myb-type" evidence="6">
    <location>
        <begin position="248"/>
        <end position="294"/>
    </location>
</feature>
<feature type="compositionally biased region" description="Low complexity" evidence="4">
    <location>
        <begin position="490"/>
        <end position="505"/>
    </location>
</feature>
<protein>
    <submittedName>
        <fullName evidence="7">Uncharacterized protein</fullName>
    </submittedName>
</protein>
<feature type="compositionally biased region" description="Basic and acidic residues" evidence="4">
    <location>
        <begin position="582"/>
        <end position="591"/>
    </location>
</feature>
<feature type="compositionally biased region" description="Low complexity" evidence="4">
    <location>
        <begin position="604"/>
        <end position="625"/>
    </location>
</feature>
<dbReference type="InterPro" id="IPR051651">
    <property type="entry name" value="DMTF1_DNA-bind_reg"/>
</dbReference>
<dbReference type="EMBL" id="NPHW01003976">
    <property type="protein sequence ID" value="OXV08642.1"/>
    <property type="molecule type" value="Genomic_DNA"/>
</dbReference>
<proteinExistence type="predicted"/>
<dbReference type="GO" id="GO:0005634">
    <property type="term" value="C:nucleus"/>
    <property type="evidence" value="ECO:0007669"/>
    <property type="project" value="UniProtKB-SubCell"/>
</dbReference>
<dbReference type="PANTHER" id="PTHR46380:SF2">
    <property type="entry name" value="CYCLIN-D-BINDING MYB-LIKE TRANSCRIPTION FACTOR 1"/>
    <property type="match status" value="1"/>
</dbReference>
<dbReference type="SUPFAM" id="SSF46689">
    <property type="entry name" value="Homeodomain-like"/>
    <property type="match status" value="2"/>
</dbReference>
<feature type="region of interest" description="Disordered" evidence="4">
    <location>
        <begin position="417"/>
        <end position="625"/>
    </location>
</feature>